<feature type="transmembrane region" description="Helical" evidence="1">
    <location>
        <begin position="6"/>
        <end position="26"/>
    </location>
</feature>
<keyword evidence="3" id="KW-1185">Reference proteome</keyword>
<keyword evidence="1" id="KW-0472">Membrane</keyword>
<proteinExistence type="predicted"/>
<evidence type="ECO:0000313" key="2">
    <source>
        <dbReference type="EMBL" id="SIT87223.1"/>
    </source>
</evidence>
<evidence type="ECO:0000256" key="1">
    <source>
        <dbReference type="SAM" id="Phobius"/>
    </source>
</evidence>
<accession>A0A1U7PRJ3</accession>
<sequence length="31" mass="3524">MWFMYILFIVFAVIIVGTVAGLILTFTSNQD</sequence>
<evidence type="ECO:0000313" key="3">
    <source>
        <dbReference type="Proteomes" id="UP000187550"/>
    </source>
</evidence>
<organism evidence="2 3">
    <name type="scientific">Edaphobacillus lindanitolerans</name>
    <dbReference type="NCBI Taxonomy" id="550447"/>
    <lineage>
        <taxon>Bacteria</taxon>
        <taxon>Bacillati</taxon>
        <taxon>Bacillota</taxon>
        <taxon>Bacilli</taxon>
        <taxon>Bacillales</taxon>
        <taxon>Bacillaceae</taxon>
        <taxon>Edaphobacillus</taxon>
    </lineage>
</organism>
<dbReference type="EMBL" id="FTPL01000003">
    <property type="protein sequence ID" value="SIT87223.1"/>
    <property type="molecule type" value="Genomic_DNA"/>
</dbReference>
<dbReference type="AlphaFoldDB" id="A0A1U7PRJ3"/>
<gene>
    <name evidence="2" type="ORF">SAMN05428946_2028</name>
</gene>
<dbReference type="Proteomes" id="UP000187550">
    <property type="component" value="Unassembled WGS sequence"/>
</dbReference>
<name>A0A1U7PRJ3_9BACI</name>
<reference evidence="3" key="1">
    <citation type="submission" date="2017-01" db="EMBL/GenBank/DDBJ databases">
        <authorList>
            <person name="Varghese N."/>
            <person name="Submissions S."/>
        </authorList>
    </citation>
    <scope>NUCLEOTIDE SEQUENCE [LARGE SCALE GENOMIC DNA]</scope>
    <source>
        <strain evidence="3">MNA4</strain>
    </source>
</reference>
<keyword evidence="1" id="KW-0812">Transmembrane</keyword>
<keyword evidence="1" id="KW-1133">Transmembrane helix</keyword>
<protein>
    <submittedName>
        <fullName evidence="2">Uncharacterized protein</fullName>
    </submittedName>
</protein>